<evidence type="ECO:0000256" key="2">
    <source>
        <dbReference type="ARBA" id="ARBA00022552"/>
    </source>
</evidence>
<dbReference type="SUPFAM" id="SSF50978">
    <property type="entry name" value="WD40 repeat-like"/>
    <property type="match status" value="1"/>
</dbReference>
<dbReference type="InterPro" id="IPR036322">
    <property type="entry name" value="WD40_repeat_dom_sf"/>
</dbReference>
<dbReference type="InterPro" id="IPR019775">
    <property type="entry name" value="WD40_repeat_CS"/>
</dbReference>
<keyword evidence="4" id="KW-0677">Repeat</keyword>
<dbReference type="EMBL" id="JAQQWL010000009">
    <property type="protein sequence ID" value="KAK8058749.1"/>
    <property type="molecule type" value="Genomic_DNA"/>
</dbReference>
<protein>
    <recommendedName>
        <fullName evidence="6">Ribosome biogenesis protein YTM1</fullName>
    </recommendedName>
</protein>
<dbReference type="Pfam" id="PF08154">
    <property type="entry name" value="NLE"/>
    <property type="match status" value="1"/>
</dbReference>
<dbReference type="SMART" id="SM00320">
    <property type="entry name" value="WD40"/>
    <property type="match status" value="6"/>
</dbReference>
<keyword evidence="2 6" id="KW-0698">rRNA processing</keyword>
<sequence>MASSTGASGEGQQIRVNFTTTLPDLQLPEDKSQLLVPGDIKRYGLSRVVNSEAMLNTDFSIPLDFLINGTFLRTSLEDYLKDNGLSAETTVTLQYVRSLVPPIYQASFEHDDWVADVDVLSSTSRAGLWAGNSLPQGQHRILSASYDGLLRIWNMSGQVIATSPSTSSKPFPSTDYVPAIKSAKFLDATRVASAGMDQTVRVWKYKEGSDKLSCDIKPTLELLGHTGGIESMDVHTPSSRILTASNTGEIGLWTTSASAAPDAPESALLQANPAKKRKVAVSSGVQKGALSMMQVHSGPVSAVVFHPEDSTAAYSAGQDHTIRTIDLTTSKVVNSMTTAHPLLSLCSVQGISTPLLAAGTSARHITLVDPRVSAITTSVMTLRGHRNFVTSICASPMDSYSLVSGSHDGTCRIWDLRSVRTGSKAEGGGSVSEAVYIIERESQKGQKKKSDIPGQGCKVFGVSWDKQWGIVSGGEDKQVQINKGSDLLAKEDGQ</sequence>
<dbReference type="Proteomes" id="UP001480595">
    <property type="component" value="Unassembled WGS sequence"/>
</dbReference>
<name>A0ABR1UIN1_9PEZI</name>
<dbReference type="InterPro" id="IPR028599">
    <property type="entry name" value="WDR12/Ytm1"/>
</dbReference>
<keyword evidence="3 7" id="KW-0853">WD repeat</keyword>
<feature type="repeat" description="WD" evidence="7">
    <location>
        <begin position="382"/>
        <end position="424"/>
    </location>
</feature>
<comment type="similarity">
    <text evidence="6">Belongs to the WD repeat WDR12/YTM1 family.</text>
</comment>
<dbReference type="PROSITE" id="PS50082">
    <property type="entry name" value="WD_REPEATS_2"/>
    <property type="match status" value="3"/>
</dbReference>
<dbReference type="Gene3D" id="2.130.10.10">
    <property type="entry name" value="YVTN repeat-like/Quinoprotein amine dehydrogenase"/>
    <property type="match status" value="1"/>
</dbReference>
<comment type="function">
    <text evidence="6">Component of the NOP7 complex, which is required for maturation of the 25S and 5.8S ribosomal RNAs and formation of the 60S ribosome.</text>
</comment>
<feature type="repeat" description="WD" evidence="7">
    <location>
        <begin position="222"/>
        <end position="263"/>
    </location>
</feature>
<evidence type="ECO:0000256" key="5">
    <source>
        <dbReference type="ARBA" id="ARBA00023242"/>
    </source>
</evidence>
<keyword evidence="5 6" id="KW-0539">Nucleus</keyword>
<dbReference type="RefSeq" id="XP_066714195.1">
    <property type="nucleotide sequence ID" value="XM_066860606.1"/>
</dbReference>
<dbReference type="PANTHER" id="PTHR19855:SF11">
    <property type="entry name" value="RIBOSOME BIOGENESIS PROTEIN WDR12"/>
    <property type="match status" value="1"/>
</dbReference>
<evidence type="ECO:0000256" key="6">
    <source>
        <dbReference type="HAMAP-Rule" id="MF_03029"/>
    </source>
</evidence>
<dbReference type="Pfam" id="PF00400">
    <property type="entry name" value="WD40"/>
    <property type="match status" value="2"/>
</dbReference>
<dbReference type="PROSITE" id="PS00678">
    <property type="entry name" value="WD_REPEATS_1"/>
    <property type="match status" value="1"/>
</dbReference>
<keyword evidence="1 6" id="KW-0690">Ribosome biogenesis</keyword>
<feature type="repeat" description="WD" evidence="7">
    <location>
        <begin position="293"/>
        <end position="335"/>
    </location>
</feature>
<dbReference type="InterPro" id="IPR020472">
    <property type="entry name" value="WD40_PAC1"/>
</dbReference>
<dbReference type="GeneID" id="92093669"/>
<organism evidence="9 10">
    <name type="scientific">Apiospora phragmitis</name>
    <dbReference type="NCBI Taxonomy" id="2905665"/>
    <lineage>
        <taxon>Eukaryota</taxon>
        <taxon>Fungi</taxon>
        <taxon>Dikarya</taxon>
        <taxon>Ascomycota</taxon>
        <taxon>Pezizomycotina</taxon>
        <taxon>Sordariomycetes</taxon>
        <taxon>Xylariomycetidae</taxon>
        <taxon>Amphisphaeriales</taxon>
        <taxon>Apiosporaceae</taxon>
        <taxon>Apiospora</taxon>
    </lineage>
</organism>
<dbReference type="InterPro" id="IPR012972">
    <property type="entry name" value="NLE"/>
</dbReference>
<dbReference type="HAMAP" id="MF_03029">
    <property type="entry name" value="WDR12"/>
    <property type="match status" value="1"/>
</dbReference>
<dbReference type="InterPro" id="IPR001680">
    <property type="entry name" value="WD40_rpt"/>
</dbReference>
<keyword evidence="10" id="KW-1185">Reference proteome</keyword>
<evidence type="ECO:0000313" key="10">
    <source>
        <dbReference type="Proteomes" id="UP001480595"/>
    </source>
</evidence>
<comment type="subunit">
    <text evidence="6">Component of the NOP7 complex, composed of ERB1, NOP7 and YTM1. Within the NOP7 complex ERB1 appears to interact directly with NOP7 and YTM1. The NOP7 complex also associates with the 66S pre-ribosome.</text>
</comment>
<comment type="subcellular location">
    <subcellularLocation>
        <location evidence="6">Nucleus</location>
        <location evidence="6">Nucleolus</location>
    </subcellularLocation>
    <subcellularLocation>
        <location evidence="6">Nucleus</location>
        <location evidence="6">Nucleoplasm</location>
    </subcellularLocation>
</comment>
<reference evidence="9 10" key="1">
    <citation type="submission" date="2023-01" db="EMBL/GenBank/DDBJ databases">
        <title>Analysis of 21 Apiospora genomes using comparative genomics revels a genus with tremendous synthesis potential of carbohydrate active enzymes and secondary metabolites.</title>
        <authorList>
            <person name="Sorensen T."/>
        </authorList>
    </citation>
    <scope>NUCLEOTIDE SEQUENCE [LARGE SCALE GENOMIC DNA]</scope>
    <source>
        <strain evidence="9 10">CBS 135458</strain>
    </source>
</reference>
<evidence type="ECO:0000256" key="3">
    <source>
        <dbReference type="ARBA" id="ARBA00022574"/>
    </source>
</evidence>
<proteinExistence type="inferred from homology"/>
<gene>
    <name evidence="6" type="primary">YTM1</name>
    <name evidence="9" type="ORF">PG994_009197</name>
</gene>
<evidence type="ECO:0000256" key="1">
    <source>
        <dbReference type="ARBA" id="ARBA00022517"/>
    </source>
</evidence>
<evidence type="ECO:0000256" key="4">
    <source>
        <dbReference type="ARBA" id="ARBA00022737"/>
    </source>
</evidence>
<feature type="domain" description="NLE" evidence="8">
    <location>
        <begin position="14"/>
        <end position="80"/>
    </location>
</feature>
<dbReference type="PRINTS" id="PR00320">
    <property type="entry name" value="GPROTEINBRPT"/>
</dbReference>
<dbReference type="InterPro" id="IPR015943">
    <property type="entry name" value="WD40/YVTN_repeat-like_dom_sf"/>
</dbReference>
<accession>A0ABR1UIN1</accession>
<evidence type="ECO:0000313" key="9">
    <source>
        <dbReference type="EMBL" id="KAK8058749.1"/>
    </source>
</evidence>
<evidence type="ECO:0000256" key="7">
    <source>
        <dbReference type="PROSITE-ProRule" id="PRU00221"/>
    </source>
</evidence>
<dbReference type="PROSITE" id="PS50294">
    <property type="entry name" value="WD_REPEATS_REGION"/>
    <property type="match status" value="1"/>
</dbReference>
<dbReference type="PANTHER" id="PTHR19855">
    <property type="entry name" value="WD40 REPEAT PROTEIN 12, 37"/>
    <property type="match status" value="1"/>
</dbReference>
<evidence type="ECO:0000259" key="8">
    <source>
        <dbReference type="Pfam" id="PF08154"/>
    </source>
</evidence>
<comment type="caution">
    <text evidence="9">The sequence shown here is derived from an EMBL/GenBank/DDBJ whole genome shotgun (WGS) entry which is preliminary data.</text>
</comment>